<dbReference type="InterPro" id="IPR007218">
    <property type="entry name" value="DNA_pol_delta_4"/>
</dbReference>
<evidence type="ECO:0008006" key="4">
    <source>
        <dbReference type="Google" id="ProtNLM"/>
    </source>
</evidence>
<evidence type="ECO:0000313" key="3">
    <source>
        <dbReference type="Proteomes" id="UP001295794"/>
    </source>
</evidence>
<accession>A0AAD2H1J2</accession>
<dbReference type="AlphaFoldDB" id="A0AAD2H1J2"/>
<protein>
    <recommendedName>
        <fullName evidence="4">DNA polymerase delta subunit 4</fullName>
    </recommendedName>
</protein>
<dbReference type="Proteomes" id="UP001295794">
    <property type="component" value="Unassembled WGS sequence"/>
</dbReference>
<dbReference type="Pfam" id="PF04081">
    <property type="entry name" value="DNA_pol_delta_4"/>
    <property type="match status" value="1"/>
</dbReference>
<dbReference type="GO" id="GO:0000731">
    <property type="term" value="P:DNA synthesis involved in DNA repair"/>
    <property type="evidence" value="ECO:0007669"/>
    <property type="project" value="InterPro"/>
</dbReference>
<gene>
    <name evidence="2" type="ORF">MYCIT1_LOCUS10025</name>
</gene>
<evidence type="ECO:0000256" key="1">
    <source>
        <dbReference type="SAM" id="MobiDB-lite"/>
    </source>
</evidence>
<dbReference type="GO" id="GO:0043625">
    <property type="term" value="C:delta DNA polymerase complex"/>
    <property type="evidence" value="ECO:0007669"/>
    <property type="project" value="TreeGrafter"/>
</dbReference>
<dbReference type="PANTHER" id="PTHR14303">
    <property type="entry name" value="DNA POLYMERASE DELTA SUBUNIT 4"/>
    <property type="match status" value="1"/>
</dbReference>
<sequence>MPKASKSSLKQSTISFGASKRTASNNSKSGKPSRSSFAPPVPPRDEIEISDDENDTVLDVIEKIDSEEGEMPARRSTRKAVATPKKKVITVTRPKSDRKAAGPFGPLFSAARRARTGQNLIHCQGQDDLHDVLRVFDLTYEFGPCIGVTRLERWERAQALGLNPPPQIKDMLLSSEGQDDGHQHCVFTGQV</sequence>
<organism evidence="2 3">
    <name type="scientific">Mycena citricolor</name>
    <dbReference type="NCBI Taxonomy" id="2018698"/>
    <lineage>
        <taxon>Eukaryota</taxon>
        <taxon>Fungi</taxon>
        <taxon>Dikarya</taxon>
        <taxon>Basidiomycota</taxon>
        <taxon>Agaricomycotina</taxon>
        <taxon>Agaricomycetes</taxon>
        <taxon>Agaricomycetidae</taxon>
        <taxon>Agaricales</taxon>
        <taxon>Marasmiineae</taxon>
        <taxon>Mycenaceae</taxon>
        <taxon>Mycena</taxon>
    </lineage>
</organism>
<comment type="caution">
    <text evidence="2">The sequence shown here is derived from an EMBL/GenBank/DDBJ whole genome shotgun (WGS) entry which is preliminary data.</text>
</comment>
<dbReference type="EMBL" id="CAVNYO010000123">
    <property type="protein sequence ID" value="CAK5267481.1"/>
    <property type="molecule type" value="Genomic_DNA"/>
</dbReference>
<dbReference type="GO" id="GO:0003887">
    <property type="term" value="F:DNA-directed DNA polymerase activity"/>
    <property type="evidence" value="ECO:0007669"/>
    <property type="project" value="TreeGrafter"/>
</dbReference>
<dbReference type="GO" id="GO:0006261">
    <property type="term" value="P:DNA-templated DNA replication"/>
    <property type="evidence" value="ECO:0007669"/>
    <property type="project" value="TreeGrafter"/>
</dbReference>
<name>A0AAD2H1J2_9AGAR</name>
<feature type="region of interest" description="Disordered" evidence="1">
    <location>
        <begin position="1"/>
        <end position="85"/>
    </location>
</feature>
<reference evidence="2" key="1">
    <citation type="submission" date="2023-11" db="EMBL/GenBank/DDBJ databases">
        <authorList>
            <person name="De Vega J J."/>
            <person name="De Vega J J."/>
        </authorList>
    </citation>
    <scope>NUCLEOTIDE SEQUENCE</scope>
</reference>
<feature type="compositionally biased region" description="Polar residues" evidence="1">
    <location>
        <begin position="1"/>
        <end position="36"/>
    </location>
</feature>
<proteinExistence type="predicted"/>
<dbReference type="PANTHER" id="PTHR14303:SF0">
    <property type="entry name" value="DNA POLYMERASE DELTA SUBUNIT 4"/>
    <property type="match status" value="1"/>
</dbReference>
<keyword evidence="3" id="KW-1185">Reference proteome</keyword>
<evidence type="ECO:0000313" key="2">
    <source>
        <dbReference type="EMBL" id="CAK5267481.1"/>
    </source>
</evidence>